<dbReference type="AlphaFoldDB" id="A0AAD5RQ93"/>
<name>A0AAD5RQ93_9PEZI</name>
<reference evidence="2" key="1">
    <citation type="submission" date="2022-07" db="EMBL/GenBank/DDBJ databases">
        <title>Draft genome sequence of Zalerion maritima ATCC 34329, a (micro)plastics degrading marine fungus.</title>
        <authorList>
            <person name="Paco A."/>
            <person name="Goncalves M.F.M."/>
            <person name="Rocha-Santos T.A.P."/>
            <person name="Alves A."/>
        </authorList>
    </citation>
    <scope>NUCLEOTIDE SEQUENCE</scope>
    <source>
        <strain evidence="2">ATCC 34329</strain>
    </source>
</reference>
<feature type="compositionally biased region" description="Low complexity" evidence="1">
    <location>
        <begin position="49"/>
        <end position="64"/>
    </location>
</feature>
<proteinExistence type="predicted"/>
<feature type="compositionally biased region" description="Pro residues" evidence="1">
    <location>
        <begin position="332"/>
        <end position="348"/>
    </location>
</feature>
<organism evidence="2 3">
    <name type="scientific">Zalerion maritima</name>
    <dbReference type="NCBI Taxonomy" id="339359"/>
    <lineage>
        <taxon>Eukaryota</taxon>
        <taxon>Fungi</taxon>
        <taxon>Dikarya</taxon>
        <taxon>Ascomycota</taxon>
        <taxon>Pezizomycotina</taxon>
        <taxon>Sordariomycetes</taxon>
        <taxon>Lulworthiomycetidae</taxon>
        <taxon>Lulworthiales</taxon>
        <taxon>Lulworthiaceae</taxon>
        <taxon>Zalerion</taxon>
    </lineage>
</organism>
<feature type="region of interest" description="Disordered" evidence="1">
    <location>
        <begin position="670"/>
        <end position="689"/>
    </location>
</feature>
<evidence type="ECO:0000313" key="3">
    <source>
        <dbReference type="Proteomes" id="UP001201980"/>
    </source>
</evidence>
<feature type="region of interest" description="Disordered" evidence="1">
    <location>
        <begin position="1039"/>
        <end position="1070"/>
    </location>
</feature>
<feature type="compositionally biased region" description="Basic and acidic residues" evidence="1">
    <location>
        <begin position="452"/>
        <end position="464"/>
    </location>
</feature>
<dbReference type="EMBL" id="JAKWBI020000173">
    <property type="protein sequence ID" value="KAJ2900412.1"/>
    <property type="molecule type" value="Genomic_DNA"/>
</dbReference>
<gene>
    <name evidence="2" type="ORF">MKZ38_002469</name>
</gene>
<feature type="compositionally biased region" description="Basic and acidic residues" evidence="1">
    <location>
        <begin position="249"/>
        <end position="260"/>
    </location>
</feature>
<feature type="compositionally biased region" description="Polar residues" evidence="1">
    <location>
        <begin position="100"/>
        <end position="113"/>
    </location>
</feature>
<feature type="region of interest" description="Disordered" evidence="1">
    <location>
        <begin position="174"/>
        <end position="261"/>
    </location>
</feature>
<protein>
    <submittedName>
        <fullName evidence="2">Uncharacterized protein</fullName>
    </submittedName>
</protein>
<feature type="compositionally biased region" description="Polar residues" evidence="1">
    <location>
        <begin position="403"/>
        <end position="412"/>
    </location>
</feature>
<dbReference type="Proteomes" id="UP001201980">
    <property type="component" value="Unassembled WGS sequence"/>
</dbReference>
<feature type="compositionally biased region" description="Low complexity" evidence="1">
    <location>
        <begin position="516"/>
        <end position="546"/>
    </location>
</feature>
<feature type="compositionally biased region" description="Polar residues" evidence="1">
    <location>
        <begin position="465"/>
        <end position="515"/>
    </location>
</feature>
<evidence type="ECO:0000313" key="2">
    <source>
        <dbReference type="EMBL" id="KAJ2900412.1"/>
    </source>
</evidence>
<keyword evidence="3" id="KW-1185">Reference proteome</keyword>
<accession>A0AAD5RQ93</accession>
<feature type="compositionally biased region" description="Polar residues" evidence="1">
    <location>
        <begin position="74"/>
        <end position="88"/>
    </location>
</feature>
<sequence length="1100" mass="120333">MLSRSTFIRRLISTTKDKKQRDEQDVDGVDFDEDIIHQLRPNANDNYQLRPGTPLRPRSRSSTSQYEELEAPGQIQQPCWSQTSSPPQKSRLWVPRSRCTAPSLSTSKRSQVSGSIFVPRPHIVQRSGTNAVVMPPLLDGTAHSSASSLCSCDCHADETATPLLASRSSPRLCLFPPNEQRQRSSSVPRPGVSSRPRSPSPCPSAKELNEEAQTSTLNLLEALSLEPHNSKKPSKKDKGREGTSSLKSEPPKKLTDEKTVEGWSENVQQLIRETDEAFKAVGSVIEEAKLASQSFGEPFPSERHRTPPPVPSVPPVSVVSASTFPNSHPHSSLPPVPQPPSSPSPFPKRTPSNSKRSTHCTPPPNHHVSPTRSRSQRKRSPKGGNASKKPLSPQNSTKRKSTHPLSASKHNLRWTLTENVAELLNAAGSKLFNRIEADEMLTPQQIQELKRIRQQRLAEQEARETNSSSGETCSSFAASDNTVPCAISFTSTPTTTPRNSEQSDINTNAQVNQDNSSTETTSTPMPTPVPEISAESEVPSSSSSSSNRGRESVATINSILSEDDSETPVDSFHLDDLPSRISASEVRLLSPAPPSEPFSHSFKGFGIEEDGDIVRKDFSLGDSKKRPQPLTLNDPSNPELDEDELKTPKASVTKSKGIGEECMIFEKLKFPSPPMKSPGRSPKSKLPALPTIPEVTVSPASATEEITPYTSLTPRPSAPITKPSSVPYLAYVVENDMFLFLQSNPFTITQPAFRHGPIRFNKVELKRNLQIHALSNRSSMLEAQPRFAEDTLDWTAFQMALMGGAGDVFWNIPGTSGEMVEDEEDRLEREEREELEDDIQDWWTDIRIGDSTFDSAGRLLSEDDETDVEYLKCATFEDDEGEEDYPVGSGFGTPITEYSPVSLGETPDLPQNDGSDTVSAAVARTYSGHGVERVPEMQERVQAQGSPFLHFPATLPSLPAFPSAPEGIKATGEAFGPERYFAGPGLGLRRWGGEGHPKRYSPLGGDRFRPPSTSPPPHNDGAGDTEKEIISIKTTAIVRPRQMSRDTLPPSPMAPITVTQRPNGTPEVGVPMGFNLGHDLGDFLKWEADHAYAGGYYGPD</sequence>
<feature type="region of interest" description="Disordered" evidence="1">
    <location>
        <begin position="38"/>
        <end position="113"/>
    </location>
</feature>
<feature type="region of interest" description="Disordered" evidence="1">
    <location>
        <begin position="293"/>
        <end position="412"/>
    </location>
</feature>
<evidence type="ECO:0000256" key="1">
    <source>
        <dbReference type="SAM" id="MobiDB-lite"/>
    </source>
</evidence>
<feature type="compositionally biased region" description="Low complexity" evidence="1">
    <location>
        <begin position="315"/>
        <end position="331"/>
    </location>
</feature>
<feature type="region of interest" description="Disordered" evidence="1">
    <location>
        <begin position="991"/>
        <end position="1026"/>
    </location>
</feature>
<comment type="caution">
    <text evidence="2">The sequence shown here is derived from an EMBL/GenBank/DDBJ whole genome shotgun (WGS) entry which is preliminary data.</text>
</comment>
<feature type="region of interest" description="Disordered" evidence="1">
    <location>
        <begin position="452"/>
        <end position="605"/>
    </location>
</feature>
<feature type="compositionally biased region" description="Low complexity" evidence="1">
    <location>
        <begin position="183"/>
        <end position="197"/>
    </location>
</feature>
<feature type="region of interest" description="Disordered" evidence="1">
    <location>
        <begin position="619"/>
        <end position="653"/>
    </location>
</feature>